<dbReference type="Proteomes" id="UP000054636">
    <property type="component" value="Unassembled WGS sequence"/>
</dbReference>
<evidence type="ECO:0000313" key="1">
    <source>
        <dbReference type="EMBL" id="KUF93810.1"/>
    </source>
</evidence>
<name>A0A0W8DCS4_PHYNI</name>
<protein>
    <submittedName>
        <fullName evidence="1">Uncharacterized protein</fullName>
    </submittedName>
</protein>
<comment type="caution">
    <text evidence="1">The sequence shown here is derived from an EMBL/GenBank/DDBJ whole genome shotgun (WGS) entry which is preliminary data.</text>
</comment>
<dbReference type="EMBL" id="LNFP01000352">
    <property type="protein sequence ID" value="KUF93810.1"/>
    <property type="molecule type" value="Genomic_DNA"/>
</dbReference>
<organism evidence="1 2">
    <name type="scientific">Phytophthora nicotianae</name>
    <name type="common">Potato buckeye rot agent</name>
    <name type="synonym">Phytophthora parasitica</name>
    <dbReference type="NCBI Taxonomy" id="4792"/>
    <lineage>
        <taxon>Eukaryota</taxon>
        <taxon>Sar</taxon>
        <taxon>Stramenopiles</taxon>
        <taxon>Oomycota</taxon>
        <taxon>Peronosporomycetes</taxon>
        <taxon>Peronosporales</taxon>
        <taxon>Peronosporaceae</taxon>
        <taxon>Phytophthora</taxon>
    </lineage>
</organism>
<gene>
    <name evidence="1" type="ORF">AM588_10004236</name>
</gene>
<evidence type="ECO:0000313" key="2">
    <source>
        <dbReference type="Proteomes" id="UP000054636"/>
    </source>
</evidence>
<sequence length="141" mass="15789">MRAVYLRAKLAPRVLSSAASVDRSELLDHVEFQEKRLRAMSRREQMPDPPQQAKRVSDLFSGISTGLRAHWGTNEERSDARTKVMSMQLDLGQPSIFFTLSPSSSGNITSETSRVIFQVVTSSGLGFQLIIVFNSHRHALE</sequence>
<reference evidence="1 2" key="1">
    <citation type="submission" date="2015-11" db="EMBL/GenBank/DDBJ databases">
        <title>Genomes and virulence difference between two physiological races of Phytophthora nicotianae.</title>
        <authorList>
            <person name="Liu H."/>
            <person name="Ma X."/>
            <person name="Yu H."/>
            <person name="Fang D."/>
            <person name="Li Y."/>
            <person name="Wang X."/>
            <person name="Wang W."/>
            <person name="Dong Y."/>
            <person name="Xiao B."/>
        </authorList>
    </citation>
    <scope>NUCLEOTIDE SEQUENCE [LARGE SCALE GENOMIC DNA]</scope>
    <source>
        <strain evidence="2">race 1</strain>
    </source>
</reference>
<proteinExistence type="predicted"/>
<dbReference type="AlphaFoldDB" id="A0A0W8DCS4"/>
<accession>A0A0W8DCS4</accession>